<reference evidence="4 5" key="1">
    <citation type="submission" date="2020-05" db="EMBL/GenBank/DDBJ databases">
        <title>Comparative genomic analysis of denitrifying bacteria from Halomonas genus.</title>
        <authorList>
            <person name="Wang L."/>
            <person name="Shao Z."/>
        </authorList>
    </citation>
    <scope>NUCLEOTIDE SEQUENCE [LARGE SCALE GENOMIC DNA]</scope>
    <source>
        <strain evidence="4 5">A4</strain>
    </source>
</reference>
<comment type="caution">
    <text evidence="4">The sequence shown here is derived from an EMBL/GenBank/DDBJ whole genome shotgun (WGS) entry which is preliminary data.</text>
</comment>
<feature type="region of interest" description="Disordered" evidence="2">
    <location>
        <begin position="123"/>
        <end position="159"/>
    </location>
</feature>
<evidence type="ECO:0000313" key="4">
    <source>
        <dbReference type="EMBL" id="MCG6657241.1"/>
    </source>
</evidence>
<sequence length="159" mass="17927">MTSAKYFAAALLALAMAAPAAAQQMAPQGAPPTPEQQVDQLDELLNLEAGQRQELVSLLTEMQNGMQQQQQEAQALQQQLHAHIGPDFDEQAIRQDAARLGELTGEMAANNVLFQARMESVFTEEQRAELERQAQQREQQMRQMREQMQQQQQQQQAPQ</sequence>
<feature type="coiled-coil region" evidence="1">
    <location>
        <begin position="52"/>
        <end position="79"/>
    </location>
</feature>
<dbReference type="Gene3D" id="1.20.120.1490">
    <property type="match status" value="1"/>
</dbReference>
<keyword evidence="1" id="KW-0175">Coiled coil</keyword>
<feature type="signal peptide" evidence="3">
    <location>
        <begin position="1"/>
        <end position="22"/>
    </location>
</feature>
<dbReference type="RefSeq" id="WP_238976346.1">
    <property type="nucleotide sequence ID" value="NZ_JABFUC010000003.1"/>
</dbReference>
<proteinExistence type="predicted"/>
<evidence type="ECO:0000256" key="2">
    <source>
        <dbReference type="SAM" id="MobiDB-lite"/>
    </source>
</evidence>
<gene>
    <name evidence="4" type="ORF">HOP52_05560</name>
</gene>
<feature type="compositionally biased region" description="Low complexity" evidence="2">
    <location>
        <begin position="146"/>
        <end position="159"/>
    </location>
</feature>
<name>A0ABS9P640_9GAMM</name>
<organism evidence="4 5">
    <name type="scientific">Billgrantia campisalis</name>
    <dbReference type="NCBI Taxonomy" id="74661"/>
    <lineage>
        <taxon>Bacteria</taxon>
        <taxon>Pseudomonadati</taxon>
        <taxon>Pseudomonadota</taxon>
        <taxon>Gammaproteobacteria</taxon>
        <taxon>Oceanospirillales</taxon>
        <taxon>Halomonadaceae</taxon>
        <taxon>Billgrantia</taxon>
    </lineage>
</organism>
<accession>A0ABS9P640</accession>
<evidence type="ECO:0000256" key="1">
    <source>
        <dbReference type="SAM" id="Coils"/>
    </source>
</evidence>
<keyword evidence="3" id="KW-0732">Signal</keyword>
<feature type="compositionally biased region" description="Basic and acidic residues" evidence="2">
    <location>
        <begin position="124"/>
        <end position="145"/>
    </location>
</feature>
<protein>
    <submittedName>
        <fullName evidence="4">Uncharacterized protein</fullName>
    </submittedName>
</protein>
<evidence type="ECO:0000313" key="5">
    <source>
        <dbReference type="Proteomes" id="UP000814385"/>
    </source>
</evidence>
<keyword evidence="5" id="KW-1185">Reference proteome</keyword>
<dbReference type="EMBL" id="JABFUC010000003">
    <property type="protein sequence ID" value="MCG6657241.1"/>
    <property type="molecule type" value="Genomic_DNA"/>
</dbReference>
<dbReference type="Proteomes" id="UP000814385">
    <property type="component" value="Unassembled WGS sequence"/>
</dbReference>
<evidence type="ECO:0000256" key="3">
    <source>
        <dbReference type="SAM" id="SignalP"/>
    </source>
</evidence>
<feature type="chain" id="PRO_5046073479" evidence="3">
    <location>
        <begin position="23"/>
        <end position="159"/>
    </location>
</feature>